<dbReference type="Proteomes" id="UP000433406">
    <property type="component" value="Unassembled WGS sequence"/>
</dbReference>
<protein>
    <submittedName>
        <fullName evidence="1">Uncharacterized protein</fullName>
    </submittedName>
</protein>
<keyword evidence="2" id="KW-1185">Reference proteome</keyword>
<reference evidence="1 2" key="1">
    <citation type="submission" date="2019-10" db="EMBL/GenBank/DDBJ databases">
        <title>Nocardioides novel species isolated from the excrement of Marmot.</title>
        <authorList>
            <person name="Zhang G."/>
        </authorList>
    </citation>
    <scope>NUCLEOTIDE SEQUENCE [LARGE SCALE GENOMIC DNA]</scope>
    <source>
        <strain evidence="2">zg-579</strain>
    </source>
</reference>
<organism evidence="1 2">
    <name type="scientific">Nocardioides marmotae</name>
    <dbReference type="NCBI Taxonomy" id="2663857"/>
    <lineage>
        <taxon>Bacteria</taxon>
        <taxon>Bacillati</taxon>
        <taxon>Actinomycetota</taxon>
        <taxon>Actinomycetes</taxon>
        <taxon>Propionibacteriales</taxon>
        <taxon>Nocardioidaceae</taxon>
        <taxon>Nocardioides</taxon>
    </lineage>
</organism>
<dbReference type="RefSeq" id="WP_154615970.1">
    <property type="nucleotide sequence ID" value="NZ_CP053660.1"/>
</dbReference>
<sequence length="231" mass="24694">MRSRLVVLVLAAVLGAGGGVTAALVDRPAPEPEAADPLRLGVERADLGCTGQAALVVAVGDTPAALRGAVADHGDRVRYLRTRDSCATRWSANEDHPVPTWAAYLGPYDDLAEPCAERMTLDHKGDGVTVLTDGTTDLVRCVCVLPTTAMPDLHLGMPVDPELGIWVRALQGMLVDLDPVRFPEERVTGRYDEATAARMAPLQAFNDIAPGPVEEPSWRALRDRACGGYDF</sequence>
<dbReference type="EMBL" id="WLCI01000015">
    <property type="protein sequence ID" value="MTB96211.1"/>
    <property type="molecule type" value="Genomic_DNA"/>
</dbReference>
<evidence type="ECO:0000313" key="2">
    <source>
        <dbReference type="Proteomes" id="UP000433406"/>
    </source>
</evidence>
<gene>
    <name evidence="1" type="ORF">GGQ22_14110</name>
</gene>
<proteinExistence type="predicted"/>
<evidence type="ECO:0000313" key="1">
    <source>
        <dbReference type="EMBL" id="MTB96211.1"/>
    </source>
</evidence>
<comment type="caution">
    <text evidence="1">The sequence shown here is derived from an EMBL/GenBank/DDBJ whole genome shotgun (WGS) entry which is preliminary data.</text>
</comment>
<accession>A0A6I3JDM8</accession>
<name>A0A6I3JDM8_9ACTN</name>
<dbReference type="AlphaFoldDB" id="A0A6I3JDM8"/>